<reference evidence="2 3" key="1">
    <citation type="submission" date="2020-07" db="EMBL/GenBank/DDBJ databases">
        <title>Luteimonas sp. SJ-92.</title>
        <authorList>
            <person name="Huang X.-X."/>
            <person name="Xu L."/>
            <person name="Sun J.-Q."/>
        </authorList>
    </citation>
    <scope>NUCLEOTIDE SEQUENCE [LARGE SCALE GENOMIC DNA]</scope>
    <source>
        <strain evidence="2 3">SJ-92</strain>
    </source>
</reference>
<comment type="caution">
    <text evidence="2">The sequence shown here is derived from an EMBL/GenBank/DDBJ whole genome shotgun (WGS) entry which is preliminary data.</text>
</comment>
<dbReference type="EMBL" id="JACCKA010000073">
    <property type="protein sequence ID" value="NZA27192.1"/>
    <property type="molecule type" value="Genomic_DNA"/>
</dbReference>
<dbReference type="Pfam" id="PF26642">
    <property type="entry name" value="XAC0095_dom"/>
    <property type="match status" value="1"/>
</dbReference>
<accession>A0A853JEM9</accession>
<dbReference type="NCBIfam" id="NF047335">
    <property type="entry name" value="T3SS_XAC0095"/>
    <property type="match status" value="1"/>
</dbReference>
<dbReference type="AlphaFoldDB" id="A0A853JEM9"/>
<evidence type="ECO:0000313" key="2">
    <source>
        <dbReference type="EMBL" id="NZA27192.1"/>
    </source>
</evidence>
<protein>
    <recommendedName>
        <fullName evidence="1">XAC0095-like domain-containing protein</fullName>
    </recommendedName>
</protein>
<dbReference type="RefSeq" id="WP_180678975.1">
    <property type="nucleotide sequence ID" value="NZ_JACCKA010000073.1"/>
</dbReference>
<keyword evidence="3" id="KW-1185">Reference proteome</keyword>
<proteinExistence type="predicted"/>
<dbReference type="Proteomes" id="UP000578091">
    <property type="component" value="Unassembled WGS sequence"/>
</dbReference>
<evidence type="ECO:0000313" key="3">
    <source>
        <dbReference type="Proteomes" id="UP000578091"/>
    </source>
</evidence>
<sequence>MSKGTARPDAASGCYQLPEEAHLALAQTRDRLHLLARLAAPRSTQDDLPGAELPLKPAALAHCFQELAERLDHSLAEARWPEPPKT</sequence>
<gene>
    <name evidence="2" type="ORF">H0E84_12450</name>
</gene>
<evidence type="ECO:0000259" key="1">
    <source>
        <dbReference type="Pfam" id="PF26642"/>
    </source>
</evidence>
<feature type="domain" description="XAC0095-like" evidence="1">
    <location>
        <begin position="13"/>
        <end position="80"/>
    </location>
</feature>
<dbReference type="InterPro" id="IPR058099">
    <property type="entry name" value="T3SS_XAC0095_dom"/>
</dbReference>
<name>A0A853JEM9_9GAMM</name>
<organism evidence="2 3">
    <name type="scientific">Luteimonas salinisoli</name>
    <dbReference type="NCBI Taxonomy" id="2752307"/>
    <lineage>
        <taxon>Bacteria</taxon>
        <taxon>Pseudomonadati</taxon>
        <taxon>Pseudomonadota</taxon>
        <taxon>Gammaproteobacteria</taxon>
        <taxon>Lysobacterales</taxon>
        <taxon>Lysobacteraceae</taxon>
        <taxon>Luteimonas</taxon>
    </lineage>
</organism>